<feature type="transmembrane region" description="Helical" evidence="1">
    <location>
        <begin position="170"/>
        <end position="194"/>
    </location>
</feature>
<comment type="caution">
    <text evidence="2">The sequence shown here is derived from an EMBL/GenBank/DDBJ whole genome shotgun (WGS) entry which is preliminary data.</text>
</comment>
<gene>
    <name evidence="2" type="ORF">AJ80_02078</name>
</gene>
<keyword evidence="1" id="KW-0472">Membrane</keyword>
<name>A0A2B7YRM7_POLH7</name>
<accession>A0A2B7YRM7</accession>
<reference evidence="2 3" key="1">
    <citation type="submission" date="2017-10" db="EMBL/GenBank/DDBJ databases">
        <title>Comparative genomics in systemic dimorphic fungi from Ajellomycetaceae.</title>
        <authorList>
            <person name="Munoz J.F."/>
            <person name="Mcewen J.G."/>
            <person name="Clay O.K."/>
            <person name="Cuomo C.A."/>
        </authorList>
    </citation>
    <scope>NUCLEOTIDE SEQUENCE [LARGE SCALE GENOMIC DNA]</scope>
    <source>
        <strain evidence="2 3">UAMH7299</strain>
    </source>
</reference>
<dbReference type="InterPro" id="IPR018750">
    <property type="entry name" value="DUF2306_membrane"/>
</dbReference>
<evidence type="ECO:0000313" key="2">
    <source>
        <dbReference type="EMBL" id="PGH23830.1"/>
    </source>
</evidence>
<feature type="transmembrane region" description="Helical" evidence="1">
    <location>
        <begin position="138"/>
        <end position="158"/>
    </location>
</feature>
<feature type="transmembrane region" description="Helical" evidence="1">
    <location>
        <begin position="26"/>
        <end position="49"/>
    </location>
</feature>
<dbReference type="Pfam" id="PF10067">
    <property type="entry name" value="DUF2306"/>
    <property type="match status" value="1"/>
</dbReference>
<sequence>MGQPQTLIRTHLPMQRMLGFSKTYNFLLWILFGGTLLAFAVVRLPYLNIDGVYARNAAPGEWYWQHAGWYRLGIIIHLSTILPCSILVVFQFVPTLREKYTRFHIINGYIVMMLFLISNVGAIMVTPRSLGGGSDIQASMYLLILSSTVSLGLAWYNIRQKQIEQHRAWMLRAMAYMGCIVTMRLFIYLGGVLFTTAAHVTPYYQGVWSCEQLKFTFDHARNINYPGGSRHDLAEFYPICAQAALQNLSTTFVPIKVDPRSDNIAEIAMSVAVGFSPAAWFAFILHALGVELYLAMTPKEAERLRMISYKRQRAAGLKHAGSAGLVVEKWGDAKPWKPRFKTS</sequence>
<feature type="transmembrane region" description="Helical" evidence="1">
    <location>
        <begin position="105"/>
        <end position="126"/>
    </location>
</feature>
<organism evidence="2 3">
    <name type="scientific">Polytolypa hystricis (strain UAMH7299)</name>
    <dbReference type="NCBI Taxonomy" id="1447883"/>
    <lineage>
        <taxon>Eukaryota</taxon>
        <taxon>Fungi</taxon>
        <taxon>Dikarya</taxon>
        <taxon>Ascomycota</taxon>
        <taxon>Pezizomycotina</taxon>
        <taxon>Eurotiomycetes</taxon>
        <taxon>Eurotiomycetidae</taxon>
        <taxon>Onygenales</taxon>
        <taxon>Onygenales incertae sedis</taxon>
        <taxon>Polytolypa</taxon>
    </lineage>
</organism>
<dbReference type="STRING" id="1447883.A0A2B7YRM7"/>
<evidence type="ECO:0000256" key="1">
    <source>
        <dbReference type="SAM" id="Phobius"/>
    </source>
</evidence>
<dbReference type="AlphaFoldDB" id="A0A2B7YRM7"/>
<keyword evidence="1" id="KW-0812">Transmembrane</keyword>
<keyword evidence="3" id="KW-1185">Reference proteome</keyword>
<dbReference type="OrthoDB" id="193478at2759"/>
<protein>
    <recommendedName>
        <fullName evidence="4">DUF2306 domain-containing protein</fullName>
    </recommendedName>
</protein>
<keyword evidence="1" id="KW-1133">Transmembrane helix</keyword>
<evidence type="ECO:0000313" key="3">
    <source>
        <dbReference type="Proteomes" id="UP000224634"/>
    </source>
</evidence>
<evidence type="ECO:0008006" key="4">
    <source>
        <dbReference type="Google" id="ProtNLM"/>
    </source>
</evidence>
<feature type="transmembrane region" description="Helical" evidence="1">
    <location>
        <begin position="69"/>
        <end position="93"/>
    </location>
</feature>
<proteinExistence type="predicted"/>
<feature type="transmembrane region" description="Helical" evidence="1">
    <location>
        <begin position="278"/>
        <end position="296"/>
    </location>
</feature>
<dbReference type="EMBL" id="PDNA01000019">
    <property type="protein sequence ID" value="PGH23830.1"/>
    <property type="molecule type" value="Genomic_DNA"/>
</dbReference>
<dbReference type="Proteomes" id="UP000224634">
    <property type="component" value="Unassembled WGS sequence"/>
</dbReference>